<keyword evidence="1 5" id="KW-0963">Cytoplasm</keyword>
<evidence type="ECO:0000256" key="2">
    <source>
        <dbReference type="ARBA" id="ARBA00022517"/>
    </source>
</evidence>
<keyword evidence="4 5" id="KW-0378">Hydrolase</keyword>
<comment type="subcellular location">
    <subcellularLocation>
        <location evidence="5">Cytoplasm</location>
    </subcellularLocation>
</comment>
<dbReference type="RefSeq" id="WP_274584235.1">
    <property type="nucleotide sequence ID" value="NZ_CP145811.1"/>
</dbReference>
<dbReference type="GO" id="GO:0016788">
    <property type="term" value="F:hydrolase activity, acting on ester bonds"/>
    <property type="evidence" value="ECO:0007669"/>
    <property type="project" value="UniProtKB-UniRule"/>
</dbReference>
<proteinExistence type="inferred from homology"/>
<evidence type="ECO:0000259" key="6">
    <source>
        <dbReference type="SMART" id="SM00732"/>
    </source>
</evidence>
<dbReference type="Pfam" id="PF03652">
    <property type="entry name" value="RuvX"/>
    <property type="match status" value="1"/>
</dbReference>
<dbReference type="GO" id="GO:0004518">
    <property type="term" value="F:nuclease activity"/>
    <property type="evidence" value="ECO:0007669"/>
    <property type="project" value="UniProtKB-KW"/>
</dbReference>
<dbReference type="Proteomes" id="UP001149607">
    <property type="component" value="Chromosome"/>
</dbReference>
<dbReference type="GO" id="GO:0000967">
    <property type="term" value="P:rRNA 5'-end processing"/>
    <property type="evidence" value="ECO:0007669"/>
    <property type="project" value="UniProtKB-UniRule"/>
</dbReference>
<sequence length="168" mass="18262">MPEHYPAPQGCGLAFDFGEVRIGVAQGDVQVGTAHPIATVTGRSNEAKFAALEQLIREWQPVYLAVGLPVHADGTPHEMTRLAQKFGRRLHGRFGLPVYWVDERLSSVYAESLLAEAGVFGRKRKAVLDRVAAQAILQGFFDGGAADYFNGRDNDESGTHQEDAADVP</sequence>
<dbReference type="Gene3D" id="3.30.420.140">
    <property type="entry name" value="YqgF/RNase H-like domain"/>
    <property type="match status" value="1"/>
</dbReference>
<dbReference type="GO" id="GO:0005829">
    <property type="term" value="C:cytosol"/>
    <property type="evidence" value="ECO:0007669"/>
    <property type="project" value="TreeGrafter"/>
</dbReference>
<dbReference type="NCBIfam" id="TIGR00250">
    <property type="entry name" value="RNAse_H_YqgF"/>
    <property type="match status" value="1"/>
</dbReference>
<gene>
    <name evidence="7" type="primary">ruvX</name>
    <name evidence="7" type="ORF">ORY91_000282</name>
    <name evidence="8" type="ORF">V9W64_00785</name>
</gene>
<dbReference type="PANTHER" id="PTHR33317:SF4">
    <property type="entry name" value="POLYNUCLEOTIDYL TRANSFERASE, RIBONUCLEASE H-LIKE SUPERFAMILY PROTEIN"/>
    <property type="match status" value="1"/>
</dbReference>
<protein>
    <recommendedName>
        <fullName evidence="5">Putative pre-16S rRNA nuclease</fullName>
        <ecNumber evidence="5">3.1.-.-</ecNumber>
    </recommendedName>
</protein>
<dbReference type="SUPFAM" id="SSF53098">
    <property type="entry name" value="Ribonuclease H-like"/>
    <property type="match status" value="1"/>
</dbReference>
<feature type="domain" description="YqgF/RNase H-like" evidence="6">
    <location>
        <begin position="10"/>
        <end position="110"/>
    </location>
</feature>
<dbReference type="SMART" id="SM00732">
    <property type="entry name" value="YqgFc"/>
    <property type="match status" value="1"/>
</dbReference>
<evidence type="ECO:0000313" key="8">
    <source>
        <dbReference type="EMBL" id="WWY03320.1"/>
    </source>
</evidence>
<accession>A0A9X4E1K6</accession>
<name>A0A9X4E1K6_9NEIS</name>
<dbReference type="EMBL" id="JAPQFL010000001">
    <property type="protein sequence ID" value="MDD9326910.1"/>
    <property type="molecule type" value="Genomic_DNA"/>
</dbReference>
<evidence type="ECO:0000256" key="1">
    <source>
        <dbReference type="ARBA" id="ARBA00022490"/>
    </source>
</evidence>
<keyword evidence="3 5" id="KW-0540">Nuclease</keyword>
<evidence type="ECO:0000256" key="3">
    <source>
        <dbReference type="ARBA" id="ARBA00022722"/>
    </source>
</evidence>
<reference evidence="8" key="2">
    <citation type="submission" date="2024-02" db="EMBL/GenBank/DDBJ databases">
        <title>Neisseria leonii sp. nov.</title>
        <authorList>
            <person name="Boutroux M."/>
            <person name="Favre-Rochex S."/>
            <person name="Gorgette O."/>
            <person name="Touak G."/>
            <person name="Muhle E."/>
            <person name="Chesneau O."/>
            <person name="Clermont D."/>
            <person name="Rahi P."/>
        </authorList>
    </citation>
    <scope>NUCLEOTIDE SEQUENCE</scope>
    <source>
        <strain evidence="8">51.81</strain>
    </source>
</reference>
<keyword evidence="2 5" id="KW-0690">Ribosome biogenesis</keyword>
<dbReference type="InterPro" id="IPR005227">
    <property type="entry name" value="YqgF"/>
</dbReference>
<dbReference type="EMBL" id="CP146598">
    <property type="protein sequence ID" value="WWY03320.1"/>
    <property type="molecule type" value="Genomic_DNA"/>
</dbReference>
<dbReference type="EC" id="3.1.-.-" evidence="5"/>
<comment type="function">
    <text evidence="5">Could be a nuclease involved in processing of the 5'-end of pre-16S rRNA.</text>
</comment>
<dbReference type="HAMAP" id="MF_00651">
    <property type="entry name" value="Nuclease_YqgF"/>
    <property type="match status" value="1"/>
</dbReference>
<organism evidence="7">
    <name type="scientific">Neisseria leonii</name>
    <dbReference type="NCBI Taxonomy" id="2995413"/>
    <lineage>
        <taxon>Bacteria</taxon>
        <taxon>Pseudomonadati</taxon>
        <taxon>Pseudomonadota</taxon>
        <taxon>Betaproteobacteria</taxon>
        <taxon>Neisseriales</taxon>
        <taxon>Neisseriaceae</taxon>
        <taxon>Neisseria</taxon>
    </lineage>
</organism>
<dbReference type="InterPro" id="IPR006641">
    <property type="entry name" value="YqgF/RNaseH-like_dom"/>
</dbReference>
<evidence type="ECO:0000256" key="4">
    <source>
        <dbReference type="ARBA" id="ARBA00022801"/>
    </source>
</evidence>
<evidence type="ECO:0000313" key="9">
    <source>
        <dbReference type="Proteomes" id="UP001149607"/>
    </source>
</evidence>
<evidence type="ECO:0000256" key="5">
    <source>
        <dbReference type="HAMAP-Rule" id="MF_00651"/>
    </source>
</evidence>
<dbReference type="AlphaFoldDB" id="A0A9X4E1K6"/>
<keyword evidence="9" id="KW-1185">Reference proteome</keyword>
<dbReference type="InterPro" id="IPR037027">
    <property type="entry name" value="YqgF/RNaseH-like_dom_sf"/>
</dbReference>
<comment type="similarity">
    <text evidence="5">Belongs to the YqgF HJR family.</text>
</comment>
<reference evidence="7" key="1">
    <citation type="submission" date="2022-10" db="EMBL/GenBank/DDBJ databases">
        <authorList>
            <person name="Boutroux M."/>
        </authorList>
    </citation>
    <scope>NUCLEOTIDE SEQUENCE</scope>
    <source>
        <strain evidence="7">51.81</strain>
    </source>
</reference>
<dbReference type="CDD" id="cd16964">
    <property type="entry name" value="YqgF"/>
    <property type="match status" value="1"/>
</dbReference>
<evidence type="ECO:0000313" key="7">
    <source>
        <dbReference type="EMBL" id="MDD9326910.1"/>
    </source>
</evidence>
<dbReference type="InterPro" id="IPR012337">
    <property type="entry name" value="RNaseH-like_sf"/>
</dbReference>
<dbReference type="PANTHER" id="PTHR33317">
    <property type="entry name" value="POLYNUCLEOTIDYL TRANSFERASE, RIBONUCLEASE H-LIKE SUPERFAMILY PROTEIN"/>
    <property type="match status" value="1"/>
</dbReference>